<proteinExistence type="predicted"/>
<feature type="transmembrane region" description="Helical" evidence="1">
    <location>
        <begin position="19"/>
        <end position="40"/>
    </location>
</feature>
<dbReference type="Proteomes" id="UP000078512">
    <property type="component" value="Unassembled WGS sequence"/>
</dbReference>
<dbReference type="AlphaFoldDB" id="A0A197JNX9"/>
<name>A0A197JNX9_9FUNG</name>
<protein>
    <recommendedName>
        <fullName evidence="4">Transmembrane protein</fullName>
    </recommendedName>
</protein>
<organism evidence="2 3">
    <name type="scientific">Linnemannia elongata AG-77</name>
    <dbReference type="NCBI Taxonomy" id="1314771"/>
    <lineage>
        <taxon>Eukaryota</taxon>
        <taxon>Fungi</taxon>
        <taxon>Fungi incertae sedis</taxon>
        <taxon>Mucoromycota</taxon>
        <taxon>Mortierellomycotina</taxon>
        <taxon>Mortierellomycetes</taxon>
        <taxon>Mortierellales</taxon>
        <taxon>Mortierellaceae</taxon>
        <taxon>Linnemannia</taxon>
    </lineage>
</organism>
<feature type="transmembrane region" description="Helical" evidence="1">
    <location>
        <begin position="60"/>
        <end position="84"/>
    </location>
</feature>
<dbReference type="EMBL" id="KV442071">
    <property type="protein sequence ID" value="OAQ26064.1"/>
    <property type="molecule type" value="Genomic_DNA"/>
</dbReference>
<evidence type="ECO:0000256" key="1">
    <source>
        <dbReference type="SAM" id="Phobius"/>
    </source>
</evidence>
<reference evidence="2 3" key="1">
    <citation type="submission" date="2016-05" db="EMBL/GenBank/DDBJ databases">
        <title>Genome sequencing reveals origins of a unique bacterial endosymbiosis in the earliest lineages of terrestrial Fungi.</title>
        <authorList>
            <consortium name="DOE Joint Genome Institute"/>
            <person name="Uehling J."/>
            <person name="Gryganskyi A."/>
            <person name="Hameed K."/>
            <person name="Tschaplinski T."/>
            <person name="Misztal P."/>
            <person name="Wu S."/>
            <person name="Desiro A."/>
            <person name="Vande Pol N."/>
            <person name="Du Z.-Y."/>
            <person name="Zienkiewicz A."/>
            <person name="Zienkiewicz K."/>
            <person name="Morin E."/>
            <person name="Tisserant E."/>
            <person name="Splivallo R."/>
            <person name="Hainaut M."/>
            <person name="Henrissat B."/>
            <person name="Ohm R."/>
            <person name="Kuo A."/>
            <person name="Yan J."/>
            <person name="Lipzen A."/>
            <person name="Nolan M."/>
            <person name="Labutti K."/>
            <person name="Barry K."/>
            <person name="Goldstein A."/>
            <person name="Labbe J."/>
            <person name="Schadt C."/>
            <person name="Tuskan G."/>
            <person name="Grigoriev I."/>
            <person name="Martin F."/>
            <person name="Vilgalys R."/>
            <person name="Bonito G."/>
        </authorList>
    </citation>
    <scope>NUCLEOTIDE SEQUENCE [LARGE SCALE GENOMIC DNA]</scope>
    <source>
        <strain evidence="2 3">AG-77</strain>
    </source>
</reference>
<keyword evidence="1" id="KW-0472">Membrane</keyword>
<evidence type="ECO:0008006" key="4">
    <source>
        <dbReference type="Google" id="ProtNLM"/>
    </source>
</evidence>
<gene>
    <name evidence="2" type="ORF">K457DRAFT_1587021</name>
</gene>
<evidence type="ECO:0000313" key="2">
    <source>
        <dbReference type="EMBL" id="OAQ26064.1"/>
    </source>
</evidence>
<evidence type="ECO:0000313" key="3">
    <source>
        <dbReference type="Proteomes" id="UP000078512"/>
    </source>
</evidence>
<sequence>MCANLAALSSLPFDCGQSLLSSILFYFFPLPFPPICSFPFDHPPPSLLHPSRSFLPAQSTYTLSILFLLLTVNLSLPFGLPLLFRLPFVSFSTSTHVRRRPQNRLFVSPVSSRTDKGTEDHTNVHNKHNALRHLSLHRRHQKTQQA</sequence>
<keyword evidence="1" id="KW-1133">Transmembrane helix</keyword>
<accession>A0A197JNX9</accession>
<keyword evidence="1" id="KW-0812">Transmembrane</keyword>
<keyword evidence="3" id="KW-1185">Reference proteome</keyword>